<protein>
    <submittedName>
        <fullName evidence="3">Uncharacterized protein</fullName>
    </submittedName>
</protein>
<feature type="compositionally biased region" description="Pro residues" evidence="1">
    <location>
        <begin position="164"/>
        <end position="191"/>
    </location>
</feature>
<organism evidence="3 4">
    <name type="scientific">Polysphondylium violaceum</name>
    <dbReference type="NCBI Taxonomy" id="133409"/>
    <lineage>
        <taxon>Eukaryota</taxon>
        <taxon>Amoebozoa</taxon>
        <taxon>Evosea</taxon>
        <taxon>Eumycetozoa</taxon>
        <taxon>Dictyostelia</taxon>
        <taxon>Dictyosteliales</taxon>
        <taxon>Dictyosteliaceae</taxon>
        <taxon>Polysphondylium</taxon>
    </lineage>
</organism>
<keyword evidence="4" id="KW-1185">Reference proteome</keyword>
<evidence type="ECO:0000256" key="1">
    <source>
        <dbReference type="SAM" id="MobiDB-lite"/>
    </source>
</evidence>
<proteinExistence type="predicted"/>
<dbReference type="Proteomes" id="UP000695562">
    <property type="component" value="Unassembled WGS sequence"/>
</dbReference>
<sequence>MPSFEIERTYGVGGCFSYNYPLELNNLLGVEEYNEIITELNKSQSKKGVYITWTLFVLTILFVVIITYFTTSFLVMGIAIVAVVVIYSAATIGFYASMRSRVNRTVTRFNKEYHNRGIQFSASTTRVQRETYSTVRVTYNSSRSEVSSSPTPVSHNQGCYQPSVLPPPTVPSPPASPPPQPYNPAYSPPHPSSQVPVFQPMPSPSAPNLAIPVGPPPNECIRIDIDK</sequence>
<evidence type="ECO:0000313" key="4">
    <source>
        <dbReference type="Proteomes" id="UP000695562"/>
    </source>
</evidence>
<keyword evidence="2" id="KW-0472">Membrane</keyword>
<feature type="transmembrane region" description="Helical" evidence="2">
    <location>
        <begin position="75"/>
        <end position="96"/>
    </location>
</feature>
<accession>A0A8J4PR79</accession>
<dbReference type="EMBL" id="AJWJ01000364">
    <property type="protein sequence ID" value="KAF2071541.1"/>
    <property type="molecule type" value="Genomic_DNA"/>
</dbReference>
<evidence type="ECO:0000313" key="3">
    <source>
        <dbReference type="EMBL" id="KAF2071541.1"/>
    </source>
</evidence>
<comment type="caution">
    <text evidence="3">The sequence shown here is derived from an EMBL/GenBank/DDBJ whole genome shotgun (WGS) entry which is preliminary data.</text>
</comment>
<feature type="transmembrane region" description="Helical" evidence="2">
    <location>
        <begin position="49"/>
        <end position="69"/>
    </location>
</feature>
<keyword evidence="2" id="KW-0812">Transmembrane</keyword>
<dbReference type="AlphaFoldDB" id="A0A8J4PR79"/>
<evidence type="ECO:0000256" key="2">
    <source>
        <dbReference type="SAM" id="Phobius"/>
    </source>
</evidence>
<feature type="compositionally biased region" description="Low complexity" evidence="1">
    <location>
        <begin position="143"/>
        <end position="154"/>
    </location>
</feature>
<gene>
    <name evidence="3" type="ORF">CYY_007140</name>
</gene>
<reference evidence="3" key="1">
    <citation type="submission" date="2020-01" db="EMBL/GenBank/DDBJ databases">
        <title>Development of genomics and gene disruption for Polysphondylium violaceum indicates a role for the polyketide synthase stlB in stalk morphogenesis.</title>
        <authorList>
            <person name="Narita B."/>
            <person name="Kawabe Y."/>
            <person name="Kin K."/>
            <person name="Saito T."/>
            <person name="Gibbs R."/>
            <person name="Kuspa A."/>
            <person name="Muzny D."/>
            <person name="Queller D."/>
            <person name="Richards S."/>
            <person name="Strassman J."/>
            <person name="Sucgang R."/>
            <person name="Worley K."/>
            <person name="Schaap P."/>
        </authorList>
    </citation>
    <scope>NUCLEOTIDE SEQUENCE</scope>
    <source>
        <strain evidence="3">QSvi11</strain>
    </source>
</reference>
<keyword evidence="2" id="KW-1133">Transmembrane helix</keyword>
<feature type="region of interest" description="Disordered" evidence="1">
    <location>
        <begin position="143"/>
        <end position="227"/>
    </location>
</feature>
<name>A0A8J4PR79_9MYCE</name>